<dbReference type="EMBL" id="LT629770">
    <property type="protein sequence ID" value="SDS76943.1"/>
    <property type="molecule type" value="Genomic_DNA"/>
</dbReference>
<evidence type="ECO:0000313" key="2">
    <source>
        <dbReference type="EMBL" id="SDS76943.1"/>
    </source>
</evidence>
<feature type="region of interest" description="Disordered" evidence="1">
    <location>
        <begin position="1"/>
        <end position="24"/>
    </location>
</feature>
<organism evidence="2 3">
    <name type="scientific">Microbacterium paraoxydans</name>
    <dbReference type="NCBI Taxonomy" id="199592"/>
    <lineage>
        <taxon>Bacteria</taxon>
        <taxon>Bacillati</taxon>
        <taxon>Actinomycetota</taxon>
        <taxon>Actinomycetes</taxon>
        <taxon>Micrococcales</taxon>
        <taxon>Microbacteriaceae</taxon>
        <taxon>Microbacterium</taxon>
    </lineage>
</organism>
<reference evidence="2 3" key="1">
    <citation type="submission" date="2016-10" db="EMBL/GenBank/DDBJ databases">
        <authorList>
            <person name="de Groot N.N."/>
        </authorList>
    </citation>
    <scope>NUCLEOTIDE SEQUENCE [LARGE SCALE GENOMIC DNA]</scope>
    <source>
        <strain evidence="2 3">DSM 15019</strain>
    </source>
</reference>
<name>A0A1H1UWV6_9MICO</name>
<feature type="region of interest" description="Disordered" evidence="1">
    <location>
        <begin position="792"/>
        <end position="813"/>
    </location>
</feature>
<dbReference type="AlphaFoldDB" id="A0A1H1UWV6"/>
<accession>A0A1H1UWV6</accession>
<evidence type="ECO:0000256" key="1">
    <source>
        <dbReference type="SAM" id="MobiDB-lite"/>
    </source>
</evidence>
<proteinExistence type="predicted"/>
<evidence type="ECO:0000313" key="3">
    <source>
        <dbReference type="Proteomes" id="UP000182126"/>
    </source>
</evidence>
<gene>
    <name evidence="2" type="ORF">SAMN04489809_2634</name>
</gene>
<dbReference type="GeneID" id="36298599"/>
<feature type="region of interest" description="Disordered" evidence="1">
    <location>
        <begin position="688"/>
        <end position="707"/>
    </location>
</feature>
<feature type="compositionally biased region" description="Basic and acidic residues" evidence="1">
    <location>
        <begin position="688"/>
        <end position="700"/>
    </location>
</feature>
<dbReference type="Proteomes" id="UP000182126">
    <property type="component" value="Chromosome I"/>
</dbReference>
<dbReference type="RefSeq" id="WP_157547058.1">
    <property type="nucleotide sequence ID" value="NZ_LT629770.1"/>
</dbReference>
<protein>
    <submittedName>
        <fullName evidence="2">Uncharacterized protein</fullName>
    </submittedName>
</protein>
<feature type="compositionally biased region" description="Basic residues" evidence="1">
    <location>
        <begin position="1"/>
        <end position="19"/>
    </location>
</feature>
<sequence length="813" mass="89729">MASKSKRMKARNKRRRHSTGRSSATAVVDPHAKFLMKSSEAMFSLFAEMSADGDFSENVEQAFAERVGELAEVGSRFAPVRLAETARLAFFPLAPEGEVVVHPEGGAFQLELLLLLAVTGRASARSSGQTVRAGEMSRSVQDVRELIDLVTNLGMLRPLASVDRDDPLAWLSFSVQGSEVAMRNSSYPEAAQATVLELLDGNDTVRAGLESSVGFTATDALSVLAACDAIQKRKLNDRGQRVAATHNVIDAGADVDEDQLFGAVGDALMALFEPPVEDCTVGADELAVESGLGQERIERILDFFSFDPGEMTPLEAATRFVQGDNPWRTAPLLRDDSGRVLLLHNAHCATAIKERLEEHLKPLKAWSVYAKHRGDMLEERVLRAMRTIVPTGTYRNGFEFFIPGTEEEAADRVPADYTKRVECDHLVLVDDVAFIIEDKAVAFSALARGGKSTRQRADLRGIITKAAEQAGRVRTAIVRDGGMRVEGEGWVDLGHIREIHTIAVSLDDIPTVFTATADLLQAGLIDLDNVPWTVSLHDLELIADLVDRPAEFLLYLRRRRDPVTTMMYMAPDELDLFLYFYETGLWVEPDPDLVREAFPFLPAPSPGDFRRYRDQGPGIITSRTDALDRWYYSRDHTPRAPKPTMAVTAIVDLVDELERRQCYGWLSIGATLRAGNAADQERLARHPKDLLDNPRPDGRGRSLTVPMTGTVNPEEGWILVWATKPATVDTKRWVTNIRGYLKAKGHQLKIPRVVAFAFDEGTRELFDVLYEGDTGSLDPALMATLRALQPASALQSRLPPEAKKRPGKGPAPK</sequence>